<proteinExistence type="inferred from homology"/>
<dbReference type="InterPro" id="IPR011324">
    <property type="entry name" value="Cytotoxic_necrot_fac-like_cat"/>
</dbReference>
<accession>A0A1W1H5A5</accession>
<reference evidence="4 5" key="1">
    <citation type="submission" date="2017-03" db="EMBL/GenBank/DDBJ databases">
        <authorList>
            <person name="Afonso C.L."/>
            <person name="Miller P.J."/>
            <person name="Scott M.A."/>
            <person name="Spackman E."/>
            <person name="Goraichik I."/>
            <person name="Dimitrov K.M."/>
            <person name="Suarez D.L."/>
            <person name="Swayne D.E."/>
        </authorList>
    </citation>
    <scope>NUCLEOTIDE SEQUENCE [LARGE SCALE GENOMIC DNA]</scope>
    <source>
        <strain evidence="4">PRJEB14757</strain>
    </source>
</reference>
<sequence length="170" mass="18926">MNNATNKPLPQDYLLRPGFIYMAEKPVAISTVLGSSVSVCIFDKKQKIGGMNHFQFPEALKSDDPTARYGNVATLALVRMMKSSGSKNRHLVAQIFGGAYNPELSQHNIGTRNINAARNILNRLNIKIISEDVGGEIGRKIVFNTSNCEIAILKVPNLRQSDWYPYESDR</sequence>
<evidence type="ECO:0000313" key="5">
    <source>
        <dbReference type="Proteomes" id="UP000191931"/>
    </source>
</evidence>
<dbReference type="Pfam" id="PF03975">
    <property type="entry name" value="CheD"/>
    <property type="match status" value="1"/>
</dbReference>
<dbReference type="InterPro" id="IPR038592">
    <property type="entry name" value="CheD-like_sf"/>
</dbReference>
<keyword evidence="2 3" id="KW-0378">Hydrolase</keyword>
<dbReference type="AlphaFoldDB" id="A0A1W1H5A5"/>
<dbReference type="EC" id="3.5.1.44" evidence="3"/>
<dbReference type="InterPro" id="IPR005659">
    <property type="entry name" value="Chemorcpt_Glu_NH3ase_CheD"/>
</dbReference>
<protein>
    <recommendedName>
        <fullName evidence="3">Probable chemoreceptor glutamine deamidase CheD</fullName>
        <ecNumber evidence="3">3.5.1.44</ecNumber>
    </recommendedName>
</protein>
<evidence type="ECO:0000256" key="2">
    <source>
        <dbReference type="ARBA" id="ARBA00022801"/>
    </source>
</evidence>
<evidence type="ECO:0000256" key="1">
    <source>
        <dbReference type="ARBA" id="ARBA00022500"/>
    </source>
</evidence>
<evidence type="ECO:0000313" key="4">
    <source>
        <dbReference type="EMBL" id="SLM27660.1"/>
    </source>
</evidence>
<dbReference type="EMBL" id="FWEV01000009">
    <property type="protein sequence ID" value="SLM27660.1"/>
    <property type="molecule type" value="Genomic_DNA"/>
</dbReference>
<comment type="similarity">
    <text evidence="3">Belongs to the CheD family.</text>
</comment>
<comment type="function">
    <text evidence="3">Probably deamidates glutamine residues to glutamate on methyl-accepting chemotaxis receptors (MCPs), playing an important role in chemotaxis.</text>
</comment>
<dbReference type="SUPFAM" id="SSF64438">
    <property type="entry name" value="CNF1/YfiH-like putative cysteine hydrolases"/>
    <property type="match status" value="1"/>
</dbReference>
<keyword evidence="1 3" id="KW-0145">Chemotaxis</keyword>
<dbReference type="PANTHER" id="PTHR35147:SF3">
    <property type="entry name" value="CHEMORECEPTOR GLUTAMINE DEAMIDASE CHED 1-RELATED"/>
    <property type="match status" value="1"/>
</dbReference>
<dbReference type="PANTHER" id="PTHR35147">
    <property type="entry name" value="CHEMORECEPTOR GLUTAMINE DEAMIDASE CHED-RELATED"/>
    <property type="match status" value="1"/>
</dbReference>
<dbReference type="GO" id="GO:0006935">
    <property type="term" value="P:chemotaxis"/>
    <property type="evidence" value="ECO:0007669"/>
    <property type="project" value="UniProtKB-UniRule"/>
</dbReference>
<evidence type="ECO:0000256" key="3">
    <source>
        <dbReference type="HAMAP-Rule" id="MF_01440"/>
    </source>
</evidence>
<dbReference type="GO" id="GO:0050568">
    <property type="term" value="F:protein-glutamine glutaminase activity"/>
    <property type="evidence" value="ECO:0007669"/>
    <property type="project" value="UniProtKB-UniRule"/>
</dbReference>
<dbReference type="Proteomes" id="UP000191931">
    <property type="component" value="Unassembled WGS sequence"/>
</dbReference>
<dbReference type="OrthoDB" id="9807202at2"/>
<organism evidence="4 5">
    <name type="scientific">Desulfamplus magnetovallimortis</name>
    <dbReference type="NCBI Taxonomy" id="1246637"/>
    <lineage>
        <taxon>Bacteria</taxon>
        <taxon>Pseudomonadati</taxon>
        <taxon>Thermodesulfobacteriota</taxon>
        <taxon>Desulfobacteria</taxon>
        <taxon>Desulfobacterales</taxon>
        <taxon>Desulfobacteraceae</taxon>
        <taxon>Desulfamplus</taxon>
    </lineage>
</organism>
<gene>
    <name evidence="3 4" type="primary">cheD</name>
    <name evidence="4" type="ORF">MTBBW1_1060011</name>
</gene>
<dbReference type="CDD" id="cd16352">
    <property type="entry name" value="CheD"/>
    <property type="match status" value="1"/>
</dbReference>
<dbReference type="HAMAP" id="MF_01440">
    <property type="entry name" value="CheD"/>
    <property type="match status" value="1"/>
</dbReference>
<dbReference type="STRING" id="1246637.MTBBW1_1060011"/>
<name>A0A1W1H5A5_9BACT</name>
<dbReference type="Gene3D" id="3.30.1330.200">
    <property type="match status" value="1"/>
</dbReference>
<keyword evidence="4" id="KW-0675">Receptor</keyword>
<keyword evidence="5" id="KW-1185">Reference proteome</keyword>
<comment type="catalytic activity">
    <reaction evidence="3">
        <text>L-glutaminyl-[protein] + H2O = L-glutamyl-[protein] + NH4(+)</text>
        <dbReference type="Rhea" id="RHEA:16441"/>
        <dbReference type="Rhea" id="RHEA-COMP:10207"/>
        <dbReference type="Rhea" id="RHEA-COMP:10208"/>
        <dbReference type="ChEBI" id="CHEBI:15377"/>
        <dbReference type="ChEBI" id="CHEBI:28938"/>
        <dbReference type="ChEBI" id="CHEBI:29973"/>
        <dbReference type="ChEBI" id="CHEBI:30011"/>
        <dbReference type="EC" id="3.5.1.44"/>
    </reaction>
</comment>